<comment type="similarity">
    <text evidence="2">Belongs to the dpy-30 family.</text>
</comment>
<reference evidence="5 6" key="1">
    <citation type="submission" date="2016-04" db="EMBL/GenBank/DDBJ databases">
        <title>A degradative enzymes factory behind the ericoid mycorrhizal symbiosis.</title>
        <authorList>
            <consortium name="DOE Joint Genome Institute"/>
            <person name="Martino E."/>
            <person name="Morin E."/>
            <person name="Grelet G."/>
            <person name="Kuo A."/>
            <person name="Kohler A."/>
            <person name="Daghino S."/>
            <person name="Barry K."/>
            <person name="Choi C."/>
            <person name="Cichocki N."/>
            <person name="Clum A."/>
            <person name="Copeland A."/>
            <person name="Hainaut M."/>
            <person name="Haridas S."/>
            <person name="Labutti K."/>
            <person name="Lindquist E."/>
            <person name="Lipzen A."/>
            <person name="Khouja H.-R."/>
            <person name="Murat C."/>
            <person name="Ohm R."/>
            <person name="Olson A."/>
            <person name="Spatafora J."/>
            <person name="Veneault-Fourrey C."/>
            <person name="Henrissat B."/>
            <person name="Grigoriev I."/>
            <person name="Martin F."/>
            <person name="Perotto S."/>
        </authorList>
    </citation>
    <scope>NUCLEOTIDE SEQUENCE [LARGE SCALE GENOMIC DNA]</scope>
    <source>
        <strain evidence="5 6">F</strain>
    </source>
</reference>
<comment type="subcellular location">
    <subcellularLocation>
        <location evidence="1">Nucleus</location>
    </subcellularLocation>
</comment>
<evidence type="ECO:0008006" key="7">
    <source>
        <dbReference type="Google" id="ProtNLM"/>
    </source>
</evidence>
<dbReference type="InterPro" id="IPR007858">
    <property type="entry name" value="Dpy-30_motif"/>
</dbReference>
<keyword evidence="3" id="KW-0539">Nucleus</keyword>
<dbReference type="GO" id="GO:0005634">
    <property type="term" value="C:nucleus"/>
    <property type="evidence" value="ECO:0007669"/>
    <property type="project" value="UniProtKB-SubCell"/>
</dbReference>
<protein>
    <recommendedName>
        <fullName evidence="7">Dpy-30-domain-containing protein</fullName>
    </recommendedName>
</protein>
<evidence type="ECO:0000256" key="1">
    <source>
        <dbReference type="ARBA" id="ARBA00004123"/>
    </source>
</evidence>
<dbReference type="CDD" id="cd22965">
    <property type="entry name" value="DD_DPY30_SDC1"/>
    <property type="match status" value="1"/>
</dbReference>
<evidence type="ECO:0000256" key="3">
    <source>
        <dbReference type="ARBA" id="ARBA00023242"/>
    </source>
</evidence>
<accession>A0A2J6RNP2</accession>
<dbReference type="EMBL" id="KZ613946">
    <property type="protein sequence ID" value="PMD40135.1"/>
    <property type="molecule type" value="Genomic_DNA"/>
</dbReference>
<gene>
    <name evidence="5" type="ORF">L207DRAFT_39886</name>
</gene>
<feature type="region of interest" description="Disordered" evidence="4">
    <location>
        <begin position="56"/>
        <end position="129"/>
    </location>
</feature>
<evidence type="ECO:0000256" key="4">
    <source>
        <dbReference type="SAM" id="MobiDB-lite"/>
    </source>
</evidence>
<dbReference type="Pfam" id="PF05186">
    <property type="entry name" value="Dpy-30"/>
    <property type="match status" value="1"/>
</dbReference>
<evidence type="ECO:0000313" key="5">
    <source>
        <dbReference type="EMBL" id="PMD40135.1"/>
    </source>
</evidence>
<organism evidence="5 6">
    <name type="scientific">Hyaloscypha variabilis (strain UAMH 11265 / GT02V1 / F)</name>
    <name type="common">Meliniomyces variabilis</name>
    <dbReference type="NCBI Taxonomy" id="1149755"/>
    <lineage>
        <taxon>Eukaryota</taxon>
        <taxon>Fungi</taxon>
        <taxon>Dikarya</taxon>
        <taxon>Ascomycota</taxon>
        <taxon>Pezizomycotina</taxon>
        <taxon>Leotiomycetes</taxon>
        <taxon>Helotiales</taxon>
        <taxon>Hyaloscyphaceae</taxon>
        <taxon>Hyaloscypha</taxon>
        <taxon>Hyaloscypha variabilis</taxon>
    </lineage>
</organism>
<sequence>MSQPDTPDVTGQEQAPASIMAAAHAYQVAMQQQSASPAAAATTPAPLAPVLDSAKDIVMTEATPDRPASPAILPGATSAPSPAPQRIGTPSRNMNGNDVTSRATSQHPDPAPTIPKEAPPHGAPTRQYLNSKVTGPLLDGMKQIAKEQPKDPLRALGEYLLQRSKELEGT</sequence>
<feature type="compositionally biased region" description="Polar residues" evidence="4">
    <location>
        <begin position="88"/>
        <end position="107"/>
    </location>
</feature>
<dbReference type="AlphaFoldDB" id="A0A2J6RNP2"/>
<evidence type="ECO:0000256" key="2">
    <source>
        <dbReference type="ARBA" id="ARBA00010849"/>
    </source>
</evidence>
<dbReference type="STRING" id="1149755.A0A2J6RNP2"/>
<dbReference type="OrthoDB" id="417678at2759"/>
<dbReference type="Gene3D" id="1.20.890.10">
    <property type="entry name" value="cAMP-dependent protein kinase regulatory subunit, dimerization-anchoring domain"/>
    <property type="match status" value="1"/>
</dbReference>
<dbReference type="Proteomes" id="UP000235786">
    <property type="component" value="Unassembled WGS sequence"/>
</dbReference>
<dbReference type="InterPro" id="IPR049629">
    <property type="entry name" value="DPY30_SDC1_DD"/>
</dbReference>
<keyword evidence="6" id="KW-1185">Reference proteome</keyword>
<evidence type="ECO:0000313" key="6">
    <source>
        <dbReference type="Proteomes" id="UP000235786"/>
    </source>
</evidence>
<name>A0A2J6RNP2_HYAVF</name>
<proteinExistence type="inferred from homology"/>